<organism evidence="1 3">
    <name type="scientific">Phytophthora infestans</name>
    <name type="common">Potato late blight agent</name>
    <name type="synonym">Botrytis infestans</name>
    <dbReference type="NCBI Taxonomy" id="4787"/>
    <lineage>
        <taxon>Eukaryota</taxon>
        <taxon>Sar</taxon>
        <taxon>Stramenopiles</taxon>
        <taxon>Oomycota</taxon>
        <taxon>Peronosporomycetes</taxon>
        <taxon>Peronosporales</taxon>
        <taxon>Peronosporaceae</taxon>
        <taxon>Phytophthora</taxon>
    </lineage>
</organism>
<dbReference type="EMBL" id="WSZM01000237">
    <property type="protein sequence ID" value="KAF4037592.1"/>
    <property type="molecule type" value="Genomic_DNA"/>
</dbReference>
<dbReference type="Proteomes" id="UP000602510">
    <property type="component" value="Unassembled WGS sequence"/>
</dbReference>
<protein>
    <submittedName>
        <fullName evidence="1">Uncharacterized protein</fullName>
    </submittedName>
</protein>
<dbReference type="EMBL" id="JAACNO010001405">
    <property type="protein sequence ID" value="KAF4140860.1"/>
    <property type="molecule type" value="Genomic_DNA"/>
</dbReference>
<comment type="caution">
    <text evidence="1">The sequence shown here is derived from an EMBL/GenBank/DDBJ whole genome shotgun (WGS) entry which is preliminary data.</text>
</comment>
<evidence type="ECO:0000313" key="1">
    <source>
        <dbReference type="EMBL" id="KAF4037592.1"/>
    </source>
</evidence>
<dbReference type="AlphaFoldDB" id="A0A833SPH1"/>
<proteinExistence type="predicted"/>
<sequence length="59" mass="6225">MLGTISSSISSRFLHLARNCQCQSIVDIAVAAGAVDNPAALSATRGPRVRADQREVEDV</sequence>
<evidence type="ECO:0000313" key="3">
    <source>
        <dbReference type="Proteomes" id="UP000602510"/>
    </source>
</evidence>
<accession>A0A833SPH1</accession>
<name>A0A833SPH1_PHYIN</name>
<evidence type="ECO:0000313" key="2">
    <source>
        <dbReference type="EMBL" id="KAF4140860.1"/>
    </source>
</evidence>
<keyword evidence="3" id="KW-1185">Reference proteome</keyword>
<reference evidence="1" key="1">
    <citation type="submission" date="2020-04" db="EMBL/GenBank/DDBJ databases">
        <title>Hybrid Assembly of Korean Phytophthora infestans isolates.</title>
        <authorList>
            <person name="Prokchorchik M."/>
            <person name="Lee Y."/>
            <person name="Seo J."/>
            <person name="Cho J.-H."/>
            <person name="Park Y.-E."/>
            <person name="Jang D.-C."/>
            <person name="Im J.-S."/>
            <person name="Choi J.-G."/>
            <person name="Park H.-J."/>
            <person name="Lee G.-B."/>
            <person name="Lee Y.-G."/>
            <person name="Hong S.-Y."/>
            <person name="Cho K."/>
            <person name="Sohn K.H."/>
        </authorList>
    </citation>
    <scope>NUCLEOTIDE SEQUENCE</scope>
    <source>
        <strain evidence="1">KR_1_A1</strain>
        <strain evidence="2">KR_2_A2</strain>
    </source>
</reference>
<gene>
    <name evidence="1" type="ORF">GN244_ATG10326</name>
    <name evidence="2" type="ORF">GN958_ATG09708</name>
</gene>
<dbReference type="Proteomes" id="UP000704712">
    <property type="component" value="Unassembled WGS sequence"/>
</dbReference>